<dbReference type="GO" id="GO:0003676">
    <property type="term" value="F:nucleic acid binding"/>
    <property type="evidence" value="ECO:0007669"/>
    <property type="project" value="InterPro"/>
</dbReference>
<feature type="region of interest" description="Disordered" evidence="1">
    <location>
        <begin position="667"/>
        <end position="715"/>
    </location>
</feature>
<dbReference type="PANTHER" id="PTHR47331">
    <property type="entry name" value="PHD-TYPE DOMAIN-CONTAINING PROTEIN"/>
    <property type="match status" value="1"/>
</dbReference>
<evidence type="ECO:0000256" key="1">
    <source>
        <dbReference type="SAM" id="MobiDB-lite"/>
    </source>
</evidence>
<dbReference type="eggNOG" id="KOG0017">
    <property type="taxonomic scope" value="Eukaryota"/>
</dbReference>
<feature type="compositionally biased region" description="Polar residues" evidence="1">
    <location>
        <begin position="692"/>
        <end position="715"/>
    </location>
</feature>
<dbReference type="InterPro" id="IPR036397">
    <property type="entry name" value="RNaseH_sf"/>
</dbReference>
<evidence type="ECO:0000259" key="2">
    <source>
        <dbReference type="Pfam" id="PF18701"/>
    </source>
</evidence>
<sequence>MSTKPSMEIPIQNDNEDLNQIWKRKSLEDTENEIIPLNKTNSLEKCGRIMSYVIRFLKNRVYKRLGDENKKKLEEKIPEIKIDMTSDSTQVTIPECKNAQKVIIRNHQMIYGIWEDKEKWRRIINDGFIGKRGTGRIIEPENMIQHEDNIVYQHYIVHRLTPKPIVEPKSSLGKLIIRKIHQQNSHAGPATVLGLILDKYAGKGWKRAVKKELNCCICKSSNRRASAEQQVEDIPEEKTDSHFNHIVLNFLGPIKKTKSTTSETTMSHVVLFICATSKCVHSELISDLSTNEILMALTRFVERRGYPTSITTDNAATFTLMSKIMAICSKRSRTLTEEVSGITKTKEIVNELMEKDIKWFLIQRQTHGIMVPLSVCLSLVNIKPLTYTAEKDITLIQPFDILVSGFLLNEFDDPKMLDQWTAYIHQFGRSMKHARRFWFIWSRDFLKQYNNFELIAQCHRAFSRSDPPGLGEVVLMADPTVPRDNWKFGVVSQLSKNKNGYLRSVYLKVNQVTKHRDGPFPFTKQKIVTVKSPLRLLIPLELRPNEQIEKPKTTKEAKTVNLKRSICSAKVTYHYSKKPDRPASPSQAQLDYDSTDYESDFDPDEYCPYTVHKGEHVIGLEGFQKQKREQKFGKEQFKDKEYANYYKFIFNKVPTIHGSDFNNYKYGSDSDNEEQRKPRKLFNNYKRPTASDLKSTRTICHQDQLPEQVNPENLQ</sequence>
<name>A0A1I7TJ99_9PELO</name>
<dbReference type="STRING" id="1561998.A0A1I7TJ99"/>
<evidence type="ECO:0000313" key="4">
    <source>
        <dbReference type="WBParaSite" id="Csp11.Scaffold626.g6478.t1"/>
    </source>
</evidence>
<dbReference type="Gene3D" id="3.30.420.10">
    <property type="entry name" value="Ribonuclease H-like superfamily/Ribonuclease H"/>
    <property type="match status" value="1"/>
</dbReference>
<keyword evidence="3" id="KW-1185">Reference proteome</keyword>
<dbReference type="Proteomes" id="UP000095282">
    <property type="component" value="Unplaced"/>
</dbReference>
<dbReference type="InterPro" id="IPR012337">
    <property type="entry name" value="RNaseH-like_sf"/>
</dbReference>
<dbReference type="WBParaSite" id="Csp11.Scaffold626.g6478.t1">
    <property type="protein sequence ID" value="Csp11.Scaffold626.g6478.t1"/>
    <property type="gene ID" value="Csp11.Scaffold626.g6478"/>
</dbReference>
<dbReference type="AlphaFoldDB" id="A0A1I7TJ99"/>
<dbReference type="Pfam" id="PF18701">
    <property type="entry name" value="DUF5641"/>
    <property type="match status" value="1"/>
</dbReference>
<accession>A0A1I7TJ99</accession>
<proteinExistence type="predicted"/>
<dbReference type="InterPro" id="IPR040676">
    <property type="entry name" value="DUF5641"/>
</dbReference>
<reference evidence="4" key="1">
    <citation type="submission" date="2016-11" db="UniProtKB">
        <authorList>
            <consortium name="WormBaseParasite"/>
        </authorList>
    </citation>
    <scope>IDENTIFICATION</scope>
</reference>
<evidence type="ECO:0000313" key="3">
    <source>
        <dbReference type="Proteomes" id="UP000095282"/>
    </source>
</evidence>
<feature type="domain" description="DUF5641" evidence="2">
    <location>
        <begin position="429"/>
        <end position="516"/>
    </location>
</feature>
<dbReference type="SUPFAM" id="SSF53098">
    <property type="entry name" value="Ribonuclease H-like"/>
    <property type="match status" value="1"/>
</dbReference>
<protein>
    <submittedName>
        <fullName evidence="4">DUF5641 domain-containing protein</fullName>
    </submittedName>
</protein>
<feature type="region of interest" description="Disordered" evidence="1">
    <location>
        <begin position="576"/>
        <end position="595"/>
    </location>
</feature>
<organism evidence="3 4">
    <name type="scientific">Caenorhabditis tropicalis</name>
    <dbReference type="NCBI Taxonomy" id="1561998"/>
    <lineage>
        <taxon>Eukaryota</taxon>
        <taxon>Metazoa</taxon>
        <taxon>Ecdysozoa</taxon>
        <taxon>Nematoda</taxon>
        <taxon>Chromadorea</taxon>
        <taxon>Rhabditida</taxon>
        <taxon>Rhabditina</taxon>
        <taxon>Rhabditomorpha</taxon>
        <taxon>Rhabditoidea</taxon>
        <taxon>Rhabditidae</taxon>
        <taxon>Peloderinae</taxon>
        <taxon>Caenorhabditis</taxon>
    </lineage>
</organism>